<feature type="compositionally biased region" description="Pro residues" evidence="1">
    <location>
        <begin position="170"/>
        <end position="190"/>
    </location>
</feature>
<dbReference type="Proteomes" id="UP000664940">
    <property type="component" value="Unassembled WGS sequence"/>
</dbReference>
<gene>
    <name evidence="2" type="ORF">HJG60_010448</name>
</gene>
<name>A0A834ANR8_9CHIR</name>
<evidence type="ECO:0000313" key="2">
    <source>
        <dbReference type="EMBL" id="KAF6114448.1"/>
    </source>
</evidence>
<reference evidence="2 3" key="1">
    <citation type="journal article" date="2020" name="Nature">
        <title>Six reference-quality genomes reveal evolution of bat adaptations.</title>
        <authorList>
            <person name="Jebb D."/>
            <person name="Huang Z."/>
            <person name="Pippel M."/>
            <person name="Hughes G.M."/>
            <person name="Lavrichenko K."/>
            <person name="Devanna P."/>
            <person name="Winkler S."/>
            <person name="Jermiin L.S."/>
            <person name="Skirmuntt E.C."/>
            <person name="Katzourakis A."/>
            <person name="Burkitt-Gray L."/>
            <person name="Ray D.A."/>
            <person name="Sullivan K.A.M."/>
            <person name="Roscito J.G."/>
            <person name="Kirilenko B.M."/>
            <person name="Davalos L.M."/>
            <person name="Corthals A.P."/>
            <person name="Power M.L."/>
            <person name="Jones G."/>
            <person name="Ransome R.D."/>
            <person name="Dechmann D.K.N."/>
            <person name="Locatelli A.G."/>
            <person name="Puechmaille S.J."/>
            <person name="Fedrigo O."/>
            <person name="Jarvis E.D."/>
            <person name="Hiller M."/>
            <person name="Vernes S.C."/>
            <person name="Myers E.W."/>
            <person name="Teeling E.C."/>
        </authorList>
    </citation>
    <scope>NUCLEOTIDE SEQUENCE [LARGE SCALE GENOMIC DNA]</scope>
    <source>
        <strain evidence="2">Bat1K_MPI-CBG_1</strain>
    </source>
</reference>
<sequence length="202" mass="21008">MRGPCCPDKSPCTPVTLHRTDTLSGRSPVVVGRSLHDRPQGLPQGLRATGRPLSLGGFRPGPLALTGSRSLERGGGTSCHRQMCPNGWPPARSSRADLLPGPMLSLGTADGLGQTVLGWWHCPGTVGHLAVSLASALQMPGVLPHPRGVTAKSATDIAERPLEGRAPSCRGPPPQGTPPDPRNLPRPPVSSLPRPGTPISQD</sequence>
<dbReference type="AlphaFoldDB" id="A0A834ANR8"/>
<organism evidence="2 3">
    <name type="scientific">Phyllostomus discolor</name>
    <name type="common">pale spear-nosed bat</name>
    <dbReference type="NCBI Taxonomy" id="89673"/>
    <lineage>
        <taxon>Eukaryota</taxon>
        <taxon>Metazoa</taxon>
        <taxon>Chordata</taxon>
        <taxon>Craniata</taxon>
        <taxon>Vertebrata</taxon>
        <taxon>Euteleostomi</taxon>
        <taxon>Mammalia</taxon>
        <taxon>Eutheria</taxon>
        <taxon>Laurasiatheria</taxon>
        <taxon>Chiroptera</taxon>
        <taxon>Yangochiroptera</taxon>
        <taxon>Phyllostomidae</taxon>
        <taxon>Phyllostominae</taxon>
        <taxon>Phyllostomus</taxon>
    </lineage>
</organism>
<evidence type="ECO:0000313" key="3">
    <source>
        <dbReference type="Proteomes" id="UP000664940"/>
    </source>
</evidence>
<feature type="region of interest" description="Disordered" evidence="1">
    <location>
        <begin position="155"/>
        <end position="202"/>
    </location>
</feature>
<accession>A0A834ANR8</accession>
<feature type="region of interest" description="Disordered" evidence="1">
    <location>
        <begin position="33"/>
        <end position="55"/>
    </location>
</feature>
<dbReference type="EMBL" id="JABVXQ010000004">
    <property type="protein sequence ID" value="KAF6114448.1"/>
    <property type="molecule type" value="Genomic_DNA"/>
</dbReference>
<evidence type="ECO:0000256" key="1">
    <source>
        <dbReference type="SAM" id="MobiDB-lite"/>
    </source>
</evidence>
<protein>
    <submittedName>
        <fullName evidence="2">Uncharacterized protein</fullName>
    </submittedName>
</protein>
<proteinExistence type="predicted"/>
<comment type="caution">
    <text evidence="2">The sequence shown here is derived from an EMBL/GenBank/DDBJ whole genome shotgun (WGS) entry which is preliminary data.</text>
</comment>